<sequence>MGSNVSNAEPAAHLTSTWTRLIWPNVEITRTPIICQDNLVLQLNHKRVGGFLVTEGTYIIMGLTSRIIKRNRDAALPSYLNQSLNDIEIKFDVLNEEEHARFGKPEWSVRYGLSPENLVRNRYRGVVPWDKTRVKLPVTADGNDYINASWVTLTPGGDLHPPQNDSKLKDSSSKTSSRPSRKFFTHSRSNSNSSNSEIPVVKEQVKGEKGLEQSDLPVEEATSSSSVSVSSERPQSPFSSPSSDNIASKTYIVTQGPLNSTIVDFWQMVNEYCGDPAVIIMLTGLSEPYKGQRMNKCARYWPVDKNVSIPIPKGENYKHDLSVRLVSLSQTSYYELRELEITNVTTGTKKAVHHFYYNTWPDFGNPSGGADMVNFVSIANAKNTAPQSPLVVHCSAGIGRSGTYLAIDAALTRGCWVDNERDLVYDLVSSMRQQRLGMVQKATQLEYIYLQIKKYLNGLP</sequence>
<dbReference type="InterPro" id="IPR000242">
    <property type="entry name" value="PTP_cat"/>
</dbReference>
<evidence type="ECO:0000259" key="3">
    <source>
        <dbReference type="PROSITE" id="PS50055"/>
    </source>
</evidence>
<dbReference type="PROSITE" id="PS50055">
    <property type="entry name" value="TYR_PHOSPHATASE_PTP"/>
    <property type="match status" value="1"/>
</dbReference>
<proteinExistence type="inferred from homology"/>
<dbReference type="InterPro" id="IPR003595">
    <property type="entry name" value="Tyr_Pase_cat"/>
</dbReference>
<dbReference type="PANTHER" id="PTHR19134:SF449">
    <property type="entry name" value="TYROSINE-PROTEIN PHOSPHATASE 1"/>
    <property type="match status" value="1"/>
</dbReference>
<reference evidence="5 6" key="1">
    <citation type="submission" date="2016-02" db="EMBL/GenBank/DDBJ databases">
        <title>Complete genome sequence and transcriptome regulation of the pentose utilising yeast Sugiyamaella lignohabitans.</title>
        <authorList>
            <person name="Bellasio M."/>
            <person name="Peymann A."/>
            <person name="Valli M."/>
            <person name="Sipitzky M."/>
            <person name="Graf A."/>
            <person name="Sauer M."/>
            <person name="Marx H."/>
            <person name="Mattanovich D."/>
        </authorList>
    </citation>
    <scope>NUCLEOTIDE SEQUENCE [LARGE SCALE GENOMIC DNA]</scope>
    <source>
        <strain evidence="5 6">CBS 10342</strain>
    </source>
</reference>
<dbReference type="Pfam" id="PF00102">
    <property type="entry name" value="Y_phosphatase"/>
    <property type="match status" value="2"/>
</dbReference>
<dbReference type="InterPro" id="IPR000387">
    <property type="entry name" value="Tyr_Pase_dom"/>
</dbReference>
<accession>A0A167FQY2</accession>
<dbReference type="PROSITE" id="PS50056">
    <property type="entry name" value="TYR_PHOSPHATASE_2"/>
    <property type="match status" value="1"/>
</dbReference>
<dbReference type="Proteomes" id="UP000189580">
    <property type="component" value="Chromosome b"/>
</dbReference>
<dbReference type="InterPro" id="IPR016130">
    <property type="entry name" value="Tyr_Pase_AS"/>
</dbReference>
<dbReference type="AlphaFoldDB" id="A0A167FQY2"/>
<dbReference type="Gene3D" id="3.90.190.10">
    <property type="entry name" value="Protein tyrosine phosphatase superfamily"/>
    <property type="match status" value="1"/>
</dbReference>
<evidence type="ECO:0000256" key="1">
    <source>
        <dbReference type="ARBA" id="ARBA00009649"/>
    </source>
</evidence>
<gene>
    <name evidence="5" type="primary">PTP1</name>
    <name evidence="5" type="ORF">AWJ20_3213</name>
</gene>
<dbReference type="PANTHER" id="PTHR19134">
    <property type="entry name" value="RECEPTOR-TYPE TYROSINE-PROTEIN PHOSPHATASE"/>
    <property type="match status" value="1"/>
</dbReference>
<comment type="similarity">
    <text evidence="1">Belongs to the protein-tyrosine phosphatase family. Non-receptor class subfamily.</text>
</comment>
<evidence type="ECO:0000313" key="5">
    <source>
        <dbReference type="EMBL" id="ANB15585.1"/>
    </source>
</evidence>
<dbReference type="SMART" id="SM00404">
    <property type="entry name" value="PTPc_motif"/>
    <property type="match status" value="1"/>
</dbReference>
<feature type="region of interest" description="Disordered" evidence="2">
    <location>
        <begin position="155"/>
        <end position="245"/>
    </location>
</feature>
<feature type="compositionally biased region" description="Low complexity" evidence="2">
    <location>
        <begin position="187"/>
        <end position="196"/>
    </location>
</feature>
<feature type="domain" description="Tyrosine-protein phosphatase" evidence="3">
    <location>
        <begin position="87"/>
        <end position="455"/>
    </location>
</feature>
<dbReference type="OrthoDB" id="10253954at2759"/>
<feature type="compositionally biased region" description="Basic and acidic residues" evidence="2">
    <location>
        <begin position="203"/>
        <end position="212"/>
    </location>
</feature>
<dbReference type="KEGG" id="slb:AWJ20_3213"/>
<dbReference type="InterPro" id="IPR029021">
    <property type="entry name" value="Prot-tyrosine_phosphatase-like"/>
</dbReference>
<evidence type="ECO:0000259" key="4">
    <source>
        <dbReference type="PROSITE" id="PS50056"/>
    </source>
</evidence>
<dbReference type="GeneID" id="30035211"/>
<dbReference type="GO" id="GO:0004725">
    <property type="term" value="F:protein tyrosine phosphatase activity"/>
    <property type="evidence" value="ECO:0007669"/>
    <property type="project" value="InterPro"/>
</dbReference>
<dbReference type="RefSeq" id="XP_018738062.1">
    <property type="nucleotide sequence ID" value="XM_018880222.1"/>
</dbReference>
<dbReference type="PRINTS" id="PR00700">
    <property type="entry name" value="PRTYPHPHTASE"/>
</dbReference>
<name>A0A167FQY2_9ASCO</name>
<dbReference type="CDD" id="cd00047">
    <property type="entry name" value="PTPc"/>
    <property type="match status" value="1"/>
</dbReference>
<evidence type="ECO:0000313" key="6">
    <source>
        <dbReference type="Proteomes" id="UP000189580"/>
    </source>
</evidence>
<dbReference type="SMART" id="SM00194">
    <property type="entry name" value="PTPc"/>
    <property type="match status" value="1"/>
</dbReference>
<dbReference type="PROSITE" id="PS00383">
    <property type="entry name" value="TYR_PHOSPHATASE_1"/>
    <property type="match status" value="1"/>
</dbReference>
<dbReference type="EMBL" id="CP014503">
    <property type="protein sequence ID" value="ANB15585.1"/>
    <property type="molecule type" value="Genomic_DNA"/>
</dbReference>
<organism evidence="5 6">
    <name type="scientific">Sugiyamaella lignohabitans</name>
    <dbReference type="NCBI Taxonomy" id="796027"/>
    <lineage>
        <taxon>Eukaryota</taxon>
        <taxon>Fungi</taxon>
        <taxon>Dikarya</taxon>
        <taxon>Ascomycota</taxon>
        <taxon>Saccharomycotina</taxon>
        <taxon>Dipodascomycetes</taxon>
        <taxon>Dipodascales</taxon>
        <taxon>Trichomonascaceae</taxon>
        <taxon>Sugiyamaella</taxon>
    </lineage>
</organism>
<feature type="domain" description="Tyrosine specific protein phosphatases" evidence="4">
    <location>
        <begin position="370"/>
        <end position="446"/>
    </location>
</feature>
<keyword evidence="6" id="KW-1185">Reference proteome</keyword>
<protein>
    <submittedName>
        <fullName evidence="5">Tyrosine protein phosphatase PTP1</fullName>
    </submittedName>
</protein>
<dbReference type="SUPFAM" id="SSF52799">
    <property type="entry name" value="(Phosphotyrosine protein) phosphatases II"/>
    <property type="match status" value="1"/>
</dbReference>
<dbReference type="InterPro" id="IPR050348">
    <property type="entry name" value="Protein-Tyr_Phosphatase"/>
</dbReference>
<feature type="compositionally biased region" description="Polar residues" evidence="2">
    <location>
        <begin position="232"/>
        <end position="245"/>
    </location>
</feature>
<evidence type="ECO:0000256" key="2">
    <source>
        <dbReference type="SAM" id="MobiDB-lite"/>
    </source>
</evidence>